<evidence type="ECO:0000313" key="1">
    <source>
        <dbReference type="EMBL" id="KAK6738764.1"/>
    </source>
</evidence>
<dbReference type="EMBL" id="JAVFWL010000002">
    <property type="protein sequence ID" value="KAK6738764.1"/>
    <property type="molecule type" value="Genomic_DNA"/>
</dbReference>
<evidence type="ECO:0000313" key="2">
    <source>
        <dbReference type="Proteomes" id="UP001303046"/>
    </source>
</evidence>
<evidence type="ECO:0008006" key="3">
    <source>
        <dbReference type="Google" id="ProtNLM"/>
    </source>
</evidence>
<reference evidence="1 2" key="1">
    <citation type="submission" date="2023-08" db="EMBL/GenBank/DDBJ databases">
        <title>A Necator americanus chromosomal reference genome.</title>
        <authorList>
            <person name="Ilik V."/>
            <person name="Petrzelkova K.J."/>
            <person name="Pardy F."/>
            <person name="Fuh T."/>
            <person name="Niatou-Singa F.S."/>
            <person name="Gouil Q."/>
            <person name="Baker L."/>
            <person name="Ritchie M.E."/>
            <person name="Jex A.R."/>
            <person name="Gazzola D."/>
            <person name="Li H."/>
            <person name="Toshio Fujiwara R."/>
            <person name="Zhan B."/>
            <person name="Aroian R.V."/>
            <person name="Pafco B."/>
            <person name="Schwarz E.M."/>
        </authorList>
    </citation>
    <scope>NUCLEOTIDE SEQUENCE [LARGE SCALE GENOMIC DNA]</scope>
    <source>
        <strain evidence="1 2">Aroian</strain>
        <tissue evidence="1">Whole animal</tissue>
    </source>
</reference>
<sequence length="114" mass="13121">MRTAALLAVVSTLVTAATVGVFLKWMIPKRRASANLSEQEIKELLEEGDIYGLEEFLTGVDDERTREAVIELLEAKQIADEKVVAMRMRRIIRQLPDDVIDKLFEIYKKTFPRR</sequence>
<protein>
    <recommendedName>
        <fullName evidence="3">CARD domain-containing protein</fullName>
    </recommendedName>
</protein>
<gene>
    <name evidence="1" type="primary">Necator_chrII.g8504</name>
    <name evidence="1" type="ORF">RB195_020710</name>
</gene>
<accession>A0ABR1CKD4</accession>
<organism evidence="1 2">
    <name type="scientific">Necator americanus</name>
    <name type="common">Human hookworm</name>
    <dbReference type="NCBI Taxonomy" id="51031"/>
    <lineage>
        <taxon>Eukaryota</taxon>
        <taxon>Metazoa</taxon>
        <taxon>Ecdysozoa</taxon>
        <taxon>Nematoda</taxon>
        <taxon>Chromadorea</taxon>
        <taxon>Rhabditida</taxon>
        <taxon>Rhabditina</taxon>
        <taxon>Rhabditomorpha</taxon>
        <taxon>Strongyloidea</taxon>
        <taxon>Ancylostomatidae</taxon>
        <taxon>Bunostominae</taxon>
        <taxon>Necator</taxon>
    </lineage>
</organism>
<dbReference type="Proteomes" id="UP001303046">
    <property type="component" value="Unassembled WGS sequence"/>
</dbReference>
<keyword evidence="2" id="KW-1185">Reference proteome</keyword>
<proteinExistence type="predicted"/>
<comment type="caution">
    <text evidence="1">The sequence shown here is derived from an EMBL/GenBank/DDBJ whole genome shotgun (WGS) entry which is preliminary data.</text>
</comment>
<name>A0ABR1CKD4_NECAM</name>